<dbReference type="SUPFAM" id="SSF56801">
    <property type="entry name" value="Acetyl-CoA synthetase-like"/>
    <property type="match status" value="1"/>
</dbReference>
<evidence type="ECO:0000313" key="5">
    <source>
        <dbReference type="EMBL" id="MBB3727818.1"/>
    </source>
</evidence>
<evidence type="ECO:0000259" key="3">
    <source>
        <dbReference type="Pfam" id="PF00501"/>
    </source>
</evidence>
<sequence>MTAIDNLAEHLARTAREQGWLERHAYLADGAVHRYADVFAGADRMAAYLSASGVRRGERVLASLPDGMDLIWTILGTLRLGAIVALVNTDLHPDELRQTAELAGARLTVADPRVADVFDGPTVTPAMIRAEQDQAAVPPAADCARDTPGIALLTSGTTTGRPRLCFHTHGDPHVFDSAFGRVLDLRPGDVSLSVSRMYFSYGLGNTLFYPLLSGSAAVLTTRRPTPAEALAAIRDLGVTVFYAQPSFYARLLAEPDLSPLAGLRLAVTAGEVLAPALEGALREVLGGRLLNVLGTTEVGQVFAASPPSETREGTVGRALPPFRIQLVDDEGEPVPSGAEGNLQVAGPTIAPGIGSPAESPRHGESSWWPTGDTATMDDDGYLRVLGRADDIEIVGGQNVHPAEIEDVLARHPLVLEAAVCSTRAQDGTSKLLAYLIAKGDESDHATIRGELADAAKKQLTWYKVLSEIVFVTELPRTSTGKLSRRDLRARAAG</sequence>
<dbReference type="AlphaFoldDB" id="A0A7W5Y7W3"/>
<evidence type="ECO:0000259" key="4">
    <source>
        <dbReference type="Pfam" id="PF13193"/>
    </source>
</evidence>
<dbReference type="EMBL" id="JACIBV010000001">
    <property type="protein sequence ID" value="MBB3727818.1"/>
    <property type="molecule type" value="Genomic_DNA"/>
</dbReference>
<dbReference type="Proteomes" id="UP000579945">
    <property type="component" value="Unassembled WGS sequence"/>
</dbReference>
<accession>A0A7W5Y7W3</accession>
<evidence type="ECO:0000256" key="2">
    <source>
        <dbReference type="SAM" id="MobiDB-lite"/>
    </source>
</evidence>
<dbReference type="PANTHER" id="PTHR43352">
    <property type="entry name" value="ACETYL-COA SYNTHETASE"/>
    <property type="match status" value="1"/>
</dbReference>
<gene>
    <name evidence="5" type="ORF">FHR33_003678</name>
</gene>
<protein>
    <submittedName>
        <fullName evidence="5">Fatty acid CoA ligase FadD22</fullName>
    </submittedName>
</protein>
<comment type="caution">
    <text evidence="5">The sequence shown here is derived from an EMBL/GenBank/DDBJ whole genome shotgun (WGS) entry which is preliminary data.</text>
</comment>
<feature type="domain" description="AMP-dependent synthetase/ligase" evidence="3">
    <location>
        <begin position="21"/>
        <end position="352"/>
    </location>
</feature>
<evidence type="ECO:0000313" key="6">
    <source>
        <dbReference type="Proteomes" id="UP000579945"/>
    </source>
</evidence>
<dbReference type="PANTHER" id="PTHR43352:SF1">
    <property type="entry name" value="ANTHRANILATE--COA LIGASE"/>
    <property type="match status" value="1"/>
</dbReference>
<dbReference type="Gene3D" id="3.30.300.30">
    <property type="match status" value="1"/>
</dbReference>
<dbReference type="InterPro" id="IPR000873">
    <property type="entry name" value="AMP-dep_synth/lig_dom"/>
</dbReference>
<feature type="domain" description="AMP-binding enzyme C-terminal" evidence="4">
    <location>
        <begin position="403"/>
        <end position="481"/>
    </location>
</feature>
<dbReference type="GO" id="GO:0044550">
    <property type="term" value="P:secondary metabolite biosynthetic process"/>
    <property type="evidence" value="ECO:0007669"/>
    <property type="project" value="TreeGrafter"/>
</dbReference>
<dbReference type="RefSeq" id="WP_183648899.1">
    <property type="nucleotide sequence ID" value="NZ_BAAAXX010000089.1"/>
</dbReference>
<dbReference type="InterPro" id="IPR042099">
    <property type="entry name" value="ANL_N_sf"/>
</dbReference>
<evidence type="ECO:0000256" key="1">
    <source>
        <dbReference type="ARBA" id="ARBA00022598"/>
    </source>
</evidence>
<organism evidence="5 6">
    <name type="scientific">Nonomuraea dietziae</name>
    <dbReference type="NCBI Taxonomy" id="65515"/>
    <lineage>
        <taxon>Bacteria</taxon>
        <taxon>Bacillati</taxon>
        <taxon>Actinomycetota</taxon>
        <taxon>Actinomycetes</taxon>
        <taxon>Streptosporangiales</taxon>
        <taxon>Streptosporangiaceae</taxon>
        <taxon>Nonomuraea</taxon>
    </lineage>
</organism>
<dbReference type="Gene3D" id="3.40.50.12780">
    <property type="entry name" value="N-terminal domain of ligase-like"/>
    <property type="match status" value="1"/>
</dbReference>
<keyword evidence="1 5" id="KW-0436">Ligase</keyword>
<reference evidence="5 6" key="1">
    <citation type="submission" date="2020-08" db="EMBL/GenBank/DDBJ databases">
        <title>Sequencing the genomes of 1000 actinobacteria strains.</title>
        <authorList>
            <person name="Klenk H.-P."/>
        </authorList>
    </citation>
    <scope>NUCLEOTIDE SEQUENCE [LARGE SCALE GENOMIC DNA]</scope>
    <source>
        <strain evidence="5 6">DSM 44320</strain>
    </source>
</reference>
<keyword evidence="6" id="KW-1185">Reference proteome</keyword>
<proteinExistence type="predicted"/>
<dbReference type="InterPro" id="IPR045851">
    <property type="entry name" value="AMP-bd_C_sf"/>
</dbReference>
<dbReference type="InterPro" id="IPR025110">
    <property type="entry name" value="AMP-bd_C"/>
</dbReference>
<dbReference type="Pfam" id="PF13193">
    <property type="entry name" value="AMP-binding_C"/>
    <property type="match status" value="1"/>
</dbReference>
<name>A0A7W5Y7W3_9ACTN</name>
<dbReference type="GeneID" id="95390094"/>
<dbReference type="GO" id="GO:0016878">
    <property type="term" value="F:acid-thiol ligase activity"/>
    <property type="evidence" value="ECO:0007669"/>
    <property type="project" value="TreeGrafter"/>
</dbReference>
<dbReference type="Pfam" id="PF00501">
    <property type="entry name" value="AMP-binding"/>
    <property type="match status" value="1"/>
</dbReference>
<feature type="region of interest" description="Disordered" evidence="2">
    <location>
        <begin position="354"/>
        <end position="373"/>
    </location>
</feature>